<dbReference type="OrthoDB" id="4166172at2"/>
<evidence type="ECO:0000259" key="3">
    <source>
        <dbReference type="Pfam" id="PF13581"/>
    </source>
</evidence>
<dbReference type="eggNOG" id="COG2172">
    <property type="taxonomic scope" value="Bacteria"/>
</dbReference>
<protein>
    <submittedName>
        <fullName evidence="4">Putative anti-sigma regulatory factor, serine/threonine protein kinase</fullName>
    </submittedName>
</protein>
<reference evidence="4 5" key="1">
    <citation type="journal article" date="2009" name="Genome Res.">
        <title>Complete genome of the cellulolytic thermophile Acidothermus cellulolyticus 11B provides insights into its ecophysiological and evolutionary adaptations.</title>
        <authorList>
            <person name="Barabote R.D."/>
            <person name="Xie G."/>
            <person name="Leu D.H."/>
            <person name="Normand P."/>
            <person name="Necsulea A."/>
            <person name="Daubin V."/>
            <person name="Medigue C."/>
            <person name="Adney W.S."/>
            <person name="Xu X.C."/>
            <person name="Lapidus A."/>
            <person name="Parales R.E."/>
            <person name="Detter C."/>
            <person name="Pujic P."/>
            <person name="Bruce D."/>
            <person name="Lavire C."/>
            <person name="Challacombe J.F."/>
            <person name="Brettin T.S."/>
            <person name="Berry A.M."/>
        </authorList>
    </citation>
    <scope>NUCLEOTIDE SEQUENCE [LARGE SCALE GENOMIC DNA]</scope>
    <source>
        <strain evidence="5">ATCC 43068 / DSM 8971 / 11B</strain>
    </source>
</reference>
<dbReference type="Proteomes" id="UP000008221">
    <property type="component" value="Chromosome"/>
</dbReference>
<proteinExistence type="predicted"/>
<dbReference type="InterPro" id="IPR036890">
    <property type="entry name" value="HATPase_C_sf"/>
</dbReference>
<dbReference type="KEGG" id="ace:Acel_2037"/>
<accession>A0LWJ9</accession>
<feature type="compositionally biased region" description="Basic and acidic residues" evidence="2">
    <location>
        <begin position="169"/>
        <end position="182"/>
    </location>
</feature>
<evidence type="ECO:0000313" key="5">
    <source>
        <dbReference type="Proteomes" id="UP000008221"/>
    </source>
</evidence>
<dbReference type="InParanoid" id="A0LWJ9"/>
<feature type="compositionally biased region" description="Gly residues" evidence="2">
    <location>
        <begin position="123"/>
        <end position="133"/>
    </location>
</feature>
<dbReference type="RefSeq" id="WP_011720872.1">
    <property type="nucleotide sequence ID" value="NC_008578.1"/>
</dbReference>
<dbReference type="HOGENOM" id="CLU_1479025_0_0_11"/>
<name>A0LWJ9_ACIC1</name>
<organism evidence="4 5">
    <name type="scientific">Acidothermus cellulolyticus (strain ATCC 43068 / DSM 8971 / 11B)</name>
    <dbReference type="NCBI Taxonomy" id="351607"/>
    <lineage>
        <taxon>Bacteria</taxon>
        <taxon>Bacillati</taxon>
        <taxon>Actinomycetota</taxon>
        <taxon>Actinomycetes</taxon>
        <taxon>Acidothermales</taxon>
        <taxon>Acidothermaceae</taxon>
        <taxon>Acidothermus</taxon>
    </lineage>
</organism>
<keyword evidence="5" id="KW-1185">Reference proteome</keyword>
<dbReference type="InterPro" id="IPR050267">
    <property type="entry name" value="Anti-sigma-factor_SerPK"/>
</dbReference>
<evidence type="ECO:0000256" key="1">
    <source>
        <dbReference type="ARBA" id="ARBA00022527"/>
    </source>
</evidence>
<evidence type="ECO:0000256" key="2">
    <source>
        <dbReference type="SAM" id="MobiDB-lite"/>
    </source>
</evidence>
<dbReference type="STRING" id="351607.Acel_2037"/>
<sequence>MPESRFEPDPRSVAAARRFARSALNEAGASADEWVVTQIVSELATNAILHAGTAFVVRLWIGETSVRVEVIDEAPWIRAVRRNFSDVATTGRGLRVIAELARAWGEEVGPSSKTVWCEVPRTSGGGHGTGGDPGNAERHGFGEWGVEPPDVVPPARYSDRNGGAQVMSDARRTERNRVVRAA</sequence>
<dbReference type="Pfam" id="PF13581">
    <property type="entry name" value="HATPase_c_2"/>
    <property type="match status" value="1"/>
</dbReference>
<dbReference type="Gene3D" id="3.30.565.10">
    <property type="entry name" value="Histidine kinase-like ATPase, C-terminal domain"/>
    <property type="match status" value="1"/>
</dbReference>
<evidence type="ECO:0000313" key="4">
    <source>
        <dbReference type="EMBL" id="ABK53809.1"/>
    </source>
</evidence>
<keyword evidence="4" id="KW-0418">Kinase</keyword>
<dbReference type="CDD" id="cd16936">
    <property type="entry name" value="HATPase_RsbW-like"/>
    <property type="match status" value="1"/>
</dbReference>
<dbReference type="SUPFAM" id="SSF55874">
    <property type="entry name" value="ATPase domain of HSP90 chaperone/DNA topoisomerase II/histidine kinase"/>
    <property type="match status" value="1"/>
</dbReference>
<dbReference type="InterPro" id="IPR003594">
    <property type="entry name" value="HATPase_dom"/>
</dbReference>
<dbReference type="PANTHER" id="PTHR35526:SF3">
    <property type="entry name" value="ANTI-SIGMA-F FACTOR RSBW"/>
    <property type="match status" value="1"/>
</dbReference>
<dbReference type="EMBL" id="CP000481">
    <property type="protein sequence ID" value="ABK53809.1"/>
    <property type="molecule type" value="Genomic_DNA"/>
</dbReference>
<dbReference type="AlphaFoldDB" id="A0LWJ9"/>
<keyword evidence="1 4" id="KW-0723">Serine/threonine-protein kinase</keyword>
<dbReference type="GO" id="GO:0004674">
    <property type="term" value="F:protein serine/threonine kinase activity"/>
    <property type="evidence" value="ECO:0007669"/>
    <property type="project" value="UniProtKB-KW"/>
</dbReference>
<keyword evidence="4" id="KW-0808">Transferase</keyword>
<feature type="region of interest" description="Disordered" evidence="2">
    <location>
        <begin position="122"/>
        <end position="182"/>
    </location>
</feature>
<feature type="domain" description="Histidine kinase/HSP90-like ATPase" evidence="3">
    <location>
        <begin position="6"/>
        <end position="111"/>
    </location>
</feature>
<gene>
    <name evidence="4" type="ordered locus">Acel_2037</name>
</gene>
<dbReference type="PANTHER" id="PTHR35526">
    <property type="entry name" value="ANTI-SIGMA-F FACTOR RSBW-RELATED"/>
    <property type="match status" value="1"/>
</dbReference>